<feature type="domain" description="ATP-grasp" evidence="5">
    <location>
        <begin position="496"/>
        <end position="532"/>
    </location>
</feature>
<dbReference type="SUPFAM" id="SSF51735">
    <property type="entry name" value="NAD(P)-binding Rossmann-fold domains"/>
    <property type="match status" value="1"/>
</dbReference>
<dbReference type="PROSITE" id="PS50975">
    <property type="entry name" value="ATP_GRASP"/>
    <property type="match status" value="1"/>
</dbReference>
<dbReference type="Gene3D" id="3.40.50.261">
    <property type="entry name" value="Succinyl-CoA synthetase domains"/>
    <property type="match status" value="2"/>
</dbReference>
<reference evidence="6" key="1">
    <citation type="journal article" date="2022" name="Nat. Microbiol.">
        <title>Unique mobile elements and scalable gene flow at the prokaryote-eukaryote boundary revealed by circularized Asgard archaea genomes.</title>
        <authorList>
            <person name="Wu F."/>
            <person name="Speth D.R."/>
            <person name="Philosof A."/>
            <person name="Cremiere A."/>
            <person name="Narayanan A."/>
            <person name="Barco R.A."/>
            <person name="Connon S.A."/>
            <person name="Amend J.P."/>
            <person name="Antoshechkin I.A."/>
            <person name="Orphan V.J."/>
        </authorList>
    </citation>
    <scope>NUCLEOTIDE SEQUENCE</scope>
    <source>
        <strain evidence="6">PM71</strain>
    </source>
</reference>
<dbReference type="InterPro" id="IPR016102">
    <property type="entry name" value="Succinyl-CoA_synth-like"/>
</dbReference>
<keyword evidence="3 4" id="KW-0067">ATP-binding</keyword>
<gene>
    <name evidence="6" type="ORF">K9W45_09135</name>
</gene>
<dbReference type="InterPro" id="IPR014089">
    <property type="entry name" value="AcCoA-synth-alpha"/>
</dbReference>
<evidence type="ECO:0000256" key="1">
    <source>
        <dbReference type="ARBA" id="ARBA00022598"/>
    </source>
</evidence>
<dbReference type="SUPFAM" id="SSF56059">
    <property type="entry name" value="Glutathione synthetase ATP-binding domain-like"/>
    <property type="match status" value="1"/>
</dbReference>
<dbReference type="InterPro" id="IPR011761">
    <property type="entry name" value="ATP-grasp"/>
</dbReference>
<dbReference type="Gene3D" id="3.30.1490.20">
    <property type="entry name" value="ATP-grasp fold, A domain"/>
    <property type="match status" value="1"/>
</dbReference>
<proteinExistence type="predicted"/>
<keyword evidence="2 4" id="KW-0547">Nucleotide-binding</keyword>
<dbReference type="Pfam" id="PF19045">
    <property type="entry name" value="Ligase_CoA_2"/>
    <property type="match status" value="1"/>
</dbReference>
<dbReference type="InterPro" id="IPR051538">
    <property type="entry name" value="Acyl-CoA_Synth/Transferase"/>
</dbReference>
<dbReference type="Pfam" id="PF13380">
    <property type="entry name" value="CoA_binding_2"/>
    <property type="match status" value="1"/>
</dbReference>
<dbReference type="AlphaFoldDB" id="A0A9Y1BJD2"/>
<dbReference type="NCBIfam" id="TIGR02717">
    <property type="entry name" value="AcCoA-syn-alpha"/>
    <property type="match status" value="1"/>
</dbReference>
<accession>A0A9Y1BJD2</accession>
<dbReference type="GO" id="GO:0005524">
    <property type="term" value="F:ATP binding"/>
    <property type="evidence" value="ECO:0007669"/>
    <property type="project" value="UniProtKB-UniRule"/>
</dbReference>
<dbReference type="GO" id="GO:0046872">
    <property type="term" value="F:metal ion binding"/>
    <property type="evidence" value="ECO:0007669"/>
    <property type="project" value="InterPro"/>
</dbReference>
<dbReference type="PANTHER" id="PTHR43334">
    <property type="entry name" value="ACETATE--COA LIGASE [ADP-FORMING]"/>
    <property type="match status" value="1"/>
</dbReference>
<dbReference type="EMBL" id="CP084166">
    <property type="protein sequence ID" value="UJG40005.1"/>
    <property type="molecule type" value="Genomic_DNA"/>
</dbReference>
<protein>
    <submittedName>
        <fullName evidence="6">Acetate--CoA ligase family protein</fullName>
    </submittedName>
</protein>
<dbReference type="SUPFAM" id="SSF52210">
    <property type="entry name" value="Succinyl-CoA synthetase domains"/>
    <property type="match status" value="2"/>
</dbReference>
<evidence type="ECO:0000256" key="3">
    <source>
        <dbReference type="ARBA" id="ARBA00022840"/>
    </source>
</evidence>
<dbReference type="SMART" id="SM00881">
    <property type="entry name" value="CoA_binding"/>
    <property type="match status" value="1"/>
</dbReference>
<dbReference type="Gene3D" id="3.40.50.720">
    <property type="entry name" value="NAD(P)-binding Rossmann-like Domain"/>
    <property type="match status" value="1"/>
</dbReference>
<dbReference type="Pfam" id="PF13607">
    <property type="entry name" value="Succ_CoA_lig"/>
    <property type="match status" value="1"/>
</dbReference>
<evidence type="ECO:0000256" key="2">
    <source>
        <dbReference type="ARBA" id="ARBA00022741"/>
    </source>
</evidence>
<sequence>MTKLEKLLRPESVVIIGASSDEKKVGYAALKNMIDCGFKGRLYAVNPKAERYNYEILGVKCYSRVSDIEDTIDLAVICIPARFIPATIEELGGKKVPYVAVITAGFKEVGEEGAKLEKELVELVKKYNMRMVGPNILGIIDTIAPINASFAEQTPIRGDIAFISQSGALLTGILDWSRAEGIGFSSFISIGNKADLDATDFIEALGEDKHTKAILAYLESINRGEEFIKICSEVTRTKPVLIIKSGRSKAGAKAASSHTGSMAGADTTYDVAFEKCGVIRADDAEELFDMAFSFSCMPIPKGNRIVIITNAGGPGILATDAAEREGLELAEISPEFEAKLREFLPPASSFKNPIDALGTAQGEDYGRIIELACKEENIDGIVVILTPQAMTEGQETAERIVEMHEKYPEKPIIAVFIGGESLGPAIYYLKKHKIPTFTLPERGVGAMAAMARYAKIKNRPEDEPIPEIEVDKQRVEEIFKKVRAEGRKTLYGTEAKEVVKVYGITTPAAKLAKTSDEAKQIAKELGFPVVMKITGEGIMHKSDIGGVKVGIKNEEEVEKAFTEIMENVKKHYPNAESLIEVQYMAPLGRELITGILQDPQFGPLVMIGLGGIYTNFLKDAAFGLAPLSYKEAEIVLRKTKSYTLLKGVRGEKPSDIKAIVDTMVKISLLARDFKNDIKEMDVNPFFAYEEGKGISAVDVKIVLN</sequence>
<dbReference type="FunFam" id="3.30.1490.20:FF:000020">
    <property type="entry name" value="Protein lysine acetyltransferase"/>
    <property type="match status" value="1"/>
</dbReference>
<dbReference type="Pfam" id="PF13549">
    <property type="entry name" value="ATP-grasp_5"/>
    <property type="match status" value="1"/>
</dbReference>
<evidence type="ECO:0000259" key="5">
    <source>
        <dbReference type="PROSITE" id="PS50975"/>
    </source>
</evidence>
<dbReference type="InterPro" id="IPR032875">
    <property type="entry name" value="Succ_CoA_lig_flav_dom"/>
</dbReference>
<dbReference type="GO" id="GO:0043758">
    <property type="term" value="F:acetate-CoA ligase (ADP-forming) activity"/>
    <property type="evidence" value="ECO:0007669"/>
    <property type="project" value="InterPro"/>
</dbReference>
<organism evidence="6">
    <name type="scientific">Candidatus Heimdallarchaeum aukensis</name>
    <dbReference type="NCBI Taxonomy" id="2876573"/>
    <lineage>
        <taxon>Archaea</taxon>
        <taxon>Promethearchaeati</taxon>
        <taxon>Candidatus Heimdallarchaeota</taxon>
        <taxon>Candidatus Heimdallarchaeia (ex Rinke et al. 2021) (nom. nud.)</taxon>
        <taxon>Candidatus Heimdallarchaeales</taxon>
        <taxon>Candidatus Heimdallarchaeaceae</taxon>
        <taxon>Candidatus Heimdallarchaeum</taxon>
    </lineage>
</organism>
<dbReference type="InterPro" id="IPR036291">
    <property type="entry name" value="NAD(P)-bd_dom_sf"/>
</dbReference>
<name>A0A9Y1BJD2_9ARCH</name>
<evidence type="ECO:0000256" key="4">
    <source>
        <dbReference type="PROSITE-ProRule" id="PRU00409"/>
    </source>
</evidence>
<dbReference type="InterPro" id="IPR003781">
    <property type="entry name" value="CoA-bd"/>
</dbReference>
<keyword evidence="1 6" id="KW-0436">Ligase</keyword>
<dbReference type="PANTHER" id="PTHR43334:SF1">
    <property type="entry name" value="3-HYDROXYPROPIONATE--COA LIGASE [ADP-FORMING]"/>
    <property type="match status" value="1"/>
</dbReference>
<dbReference type="Proteomes" id="UP001201020">
    <property type="component" value="Chromosome"/>
</dbReference>
<dbReference type="InterPro" id="IPR013815">
    <property type="entry name" value="ATP_grasp_subdomain_1"/>
</dbReference>
<dbReference type="InterPro" id="IPR043938">
    <property type="entry name" value="Ligase_CoA_dom"/>
</dbReference>
<evidence type="ECO:0000313" key="6">
    <source>
        <dbReference type="EMBL" id="UJG40005.1"/>
    </source>
</evidence>
<dbReference type="Gene3D" id="3.30.470.20">
    <property type="entry name" value="ATP-grasp fold, B domain"/>
    <property type="match status" value="1"/>
</dbReference>